<sequence>MQWNCDAGDPKFSDLARRIGGEVGDVSAQQHVSPRMDTWIRALIVKTAARTTKHSFKGGLFLHLYFSASANKLLLSFRSLPRSIRGHPAPSLTSPNWSLMLGEASFVLWRCGGYSSIPSPFPSSGTYSALTITLSWIKVGYISRRGIRRLCSEVTTAMLRGGKSKFFFVSGDEWELPEGSPLEGAPRVPRAWGFQISTTTIHLGYTVTSQKFFEEIFKSVEKTGCFFVPVLLESKSFCRVFVSLESMASRTAARNVLAAKRRAHRAMTELRRILPHIPDLTLLRWSGGKLCRRGSASKSSARSSRSLKNGSSSGIPAPAKRVVIGEKRARENITSSASKRGKANDGSKGKGVVASPKVRRRRPLRPMLRPPPPRPRRIPGKPIRGREAVARVIRPADKKKVEKLTLDQTAMKLFHVIGQALVLGFSLAVRSREAGEQASLQEGRAASMETEANDELAKTKSDRDSLVDKVERPGVLVVELREALSKAKESALRRHHPDLAIDLEGTMVDQDLLAEQDEAAEEKEKEKVGENPRVKKTTTPL</sequence>
<feature type="compositionally biased region" description="Basic and acidic residues" evidence="1">
    <location>
        <begin position="522"/>
        <end position="533"/>
    </location>
</feature>
<feature type="region of interest" description="Disordered" evidence="1">
    <location>
        <begin position="504"/>
        <end position="541"/>
    </location>
</feature>
<evidence type="ECO:0000313" key="3">
    <source>
        <dbReference type="Proteomes" id="UP000585474"/>
    </source>
</evidence>
<proteinExistence type="predicted"/>
<dbReference type="AlphaFoldDB" id="A0A7J0GYB4"/>
<organism evidence="2 3">
    <name type="scientific">Actinidia rufa</name>
    <dbReference type="NCBI Taxonomy" id="165716"/>
    <lineage>
        <taxon>Eukaryota</taxon>
        <taxon>Viridiplantae</taxon>
        <taxon>Streptophyta</taxon>
        <taxon>Embryophyta</taxon>
        <taxon>Tracheophyta</taxon>
        <taxon>Spermatophyta</taxon>
        <taxon>Magnoliopsida</taxon>
        <taxon>eudicotyledons</taxon>
        <taxon>Gunneridae</taxon>
        <taxon>Pentapetalae</taxon>
        <taxon>asterids</taxon>
        <taxon>Ericales</taxon>
        <taxon>Actinidiaceae</taxon>
        <taxon>Actinidia</taxon>
    </lineage>
</organism>
<reference evidence="2 3" key="1">
    <citation type="submission" date="2019-07" db="EMBL/GenBank/DDBJ databases">
        <title>De Novo Assembly of kiwifruit Actinidia rufa.</title>
        <authorList>
            <person name="Sugita-Konishi S."/>
            <person name="Sato K."/>
            <person name="Mori E."/>
            <person name="Abe Y."/>
            <person name="Kisaki G."/>
            <person name="Hamano K."/>
            <person name="Suezawa K."/>
            <person name="Otani M."/>
            <person name="Fukuda T."/>
            <person name="Manabe T."/>
            <person name="Gomi K."/>
            <person name="Tabuchi M."/>
            <person name="Akimitsu K."/>
            <person name="Kataoka I."/>
        </authorList>
    </citation>
    <scope>NUCLEOTIDE SEQUENCE [LARGE SCALE GENOMIC DNA]</scope>
    <source>
        <strain evidence="3">cv. Fuchu</strain>
    </source>
</reference>
<gene>
    <name evidence="2" type="ORF">Acr_25g0002010</name>
</gene>
<evidence type="ECO:0000313" key="2">
    <source>
        <dbReference type="EMBL" id="GFZ15792.1"/>
    </source>
</evidence>
<feature type="region of interest" description="Disordered" evidence="1">
    <location>
        <begin position="438"/>
        <end position="465"/>
    </location>
</feature>
<dbReference type="Proteomes" id="UP000585474">
    <property type="component" value="Unassembled WGS sequence"/>
</dbReference>
<protein>
    <submittedName>
        <fullName evidence="2">Uncharacterized protein</fullName>
    </submittedName>
</protein>
<evidence type="ECO:0000256" key="1">
    <source>
        <dbReference type="SAM" id="MobiDB-lite"/>
    </source>
</evidence>
<feature type="compositionally biased region" description="Basic and acidic residues" evidence="1">
    <location>
        <begin position="455"/>
        <end position="465"/>
    </location>
</feature>
<feature type="region of interest" description="Disordered" evidence="1">
    <location>
        <begin position="291"/>
        <end position="387"/>
    </location>
</feature>
<feature type="compositionally biased region" description="Acidic residues" evidence="1">
    <location>
        <begin position="512"/>
        <end position="521"/>
    </location>
</feature>
<keyword evidence="3" id="KW-1185">Reference proteome</keyword>
<name>A0A7J0GYB4_9ERIC</name>
<accession>A0A7J0GYB4</accession>
<feature type="compositionally biased region" description="Low complexity" evidence="1">
    <location>
        <begin position="293"/>
        <end position="313"/>
    </location>
</feature>
<dbReference type="OrthoDB" id="685909at2759"/>
<dbReference type="EMBL" id="BJWL01000025">
    <property type="protein sequence ID" value="GFZ15792.1"/>
    <property type="molecule type" value="Genomic_DNA"/>
</dbReference>
<comment type="caution">
    <text evidence="2">The sequence shown here is derived from an EMBL/GenBank/DDBJ whole genome shotgun (WGS) entry which is preliminary data.</text>
</comment>